<evidence type="ECO:0000256" key="6">
    <source>
        <dbReference type="ARBA" id="ARBA00022839"/>
    </source>
</evidence>
<dbReference type="PANTHER" id="PTHR14464">
    <property type="entry name" value="EXONUCLEASE V"/>
    <property type="match status" value="1"/>
</dbReference>
<dbReference type="GeneID" id="8439818"/>
<dbReference type="GO" id="GO:0005739">
    <property type="term" value="C:mitochondrion"/>
    <property type="evidence" value="ECO:0007669"/>
    <property type="project" value="TreeGrafter"/>
</dbReference>
<dbReference type="PANTHER" id="PTHR14464:SF4">
    <property type="entry name" value="EXONUCLEASE V"/>
    <property type="match status" value="1"/>
</dbReference>
<evidence type="ECO:0008006" key="10">
    <source>
        <dbReference type="Google" id="ProtNLM"/>
    </source>
</evidence>
<sequence>MSSLHPDQERGGEALSPTTLGLLEVWETLSDFEIEDVAGGGGVENADSARRRESEQRREEEEGESQRQAVESSANGATKGSSTKVIDKRSPLERFRKAPRKNLSVTDLVSPAWCELQYWYSLTKHGRKRATPAMKKGSAVHKTLEEQVHTTVPVEILTREDGWAVRIFNVIQSLHTLRKTGITRELEVWGVIDGEIVTGIIDELSYDCPDPELEATSNPDCAQVRSAVSLIPEENVSVSDSANPVTEGDKEVTDSISITGTVGSTQLDTEEKIYITDIKTRGSTTKAPTVSSIGFRPTLLQLHLYYHMLARLITSDDITIESIASRYRLDTNRVLSDSLIAQLSTCFESNIAEEPSSSPIDQESINALFNQPSLSSLWSLMKQHLQHTFLPPSQTTQPTTGISPPTLLSPLLTATYVSSAPDPSEPMKCLGSRSFFFDANDLYPYLADGMRFWRGNRAAKGVGMVEAWKCRICEFRDDCEWRGAKEKEVVQRSKRGGKAKGKG</sequence>
<dbReference type="KEGG" id="ure:UREG_07216"/>
<evidence type="ECO:0000256" key="3">
    <source>
        <dbReference type="ARBA" id="ARBA00011245"/>
    </source>
</evidence>
<dbReference type="AlphaFoldDB" id="C4JYG5"/>
<accession>C4JYG5</accession>
<evidence type="ECO:0000313" key="8">
    <source>
        <dbReference type="EMBL" id="EEP82351.1"/>
    </source>
</evidence>
<keyword evidence="9" id="KW-1185">Reference proteome</keyword>
<dbReference type="RefSeq" id="XP_002582443.1">
    <property type="nucleotide sequence ID" value="XM_002582397.1"/>
</dbReference>
<dbReference type="VEuPathDB" id="FungiDB:UREG_07216"/>
<reference evidence="9" key="1">
    <citation type="journal article" date="2009" name="Genome Res.">
        <title>Comparative genomic analyses of the human fungal pathogens Coccidioides and their relatives.</title>
        <authorList>
            <person name="Sharpton T.J."/>
            <person name="Stajich J.E."/>
            <person name="Rounsley S.D."/>
            <person name="Gardner M.J."/>
            <person name="Wortman J.R."/>
            <person name="Jordar V.S."/>
            <person name="Maiti R."/>
            <person name="Kodira C.D."/>
            <person name="Neafsey D.E."/>
            <person name="Zeng Q."/>
            <person name="Hung C.-Y."/>
            <person name="McMahan C."/>
            <person name="Muszewska A."/>
            <person name="Grynberg M."/>
            <person name="Mandel M.A."/>
            <person name="Kellner E.M."/>
            <person name="Barker B.M."/>
            <person name="Galgiani J.N."/>
            <person name="Orbach M.J."/>
            <person name="Kirkland T.N."/>
            <person name="Cole G.T."/>
            <person name="Henn M.R."/>
            <person name="Birren B.W."/>
            <person name="Taylor J.W."/>
        </authorList>
    </citation>
    <scope>NUCLEOTIDE SEQUENCE [LARGE SCALE GENOMIC DNA]</scope>
    <source>
        <strain evidence="9">UAMH 1704</strain>
    </source>
</reference>
<name>C4JYG5_UNCRE</name>
<protein>
    <recommendedName>
        <fullName evidence="10">Exonuclease V</fullName>
    </recommendedName>
</protein>
<dbReference type="OrthoDB" id="354769at2759"/>
<keyword evidence="4" id="KW-0479">Metal-binding</keyword>
<keyword evidence="5" id="KW-0540">Nuclease</keyword>
<dbReference type="GO" id="GO:0045145">
    <property type="term" value="F:single-stranded DNA 5'-3' DNA exonuclease activity"/>
    <property type="evidence" value="ECO:0007669"/>
    <property type="project" value="InterPro"/>
</dbReference>
<keyword evidence="4" id="KW-0004">4Fe-4S</keyword>
<dbReference type="EMBL" id="CH476619">
    <property type="protein sequence ID" value="EEP82351.1"/>
    <property type="molecule type" value="Genomic_DNA"/>
</dbReference>
<feature type="region of interest" description="Disordered" evidence="7">
    <location>
        <begin position="36"/>
        <end position="91"/>
    </location>
</feature>
<feature type="compositionally biased region" description="Basic and acidic residues" evidence="7">
    <location>
        <begin position="47"/>
        <end position="60"/>
    </location>
</feature>
<dbReference type="HOGENOM" id="CLU_013225_1_1_1"/>
<gene>
    <name evidence="8" type="ORF">UREG_07216</name>
</gene>
<dbReference type="InterPro" id="IPR019190">
    <property type="entry name" value="EXOV"/>
</dbReference>
<keyword evidence="4" id="KW-0411">Iron-sulfur</keyword>
<proteinExistence type="inferred from homology"/>
<feature type="compositionally biased region" description="Polar residues" evidence="7">
    <location>
        <begin position="69"/>
        <end position="84"/>
    </location>
</feature>
<dbReference type="Pfam" id="PF09810">
    <property type="entry name" value="Exo5"/>
    <property type="match status" value="1"/>
</dbReference>
<evidence type="ECO:0000256" key="5">
    <source>
        <dbReference type="ARBA" id="ARBA00022722"/>
    </source>
</evidence>
<organism evidence="8 9">
    <name type="scientific">Uncinocarpus reesii (strain UAMH 1704)</name>
    <dbReference type="NCBI Taxonomy" id="336963"/>
    <lineage>
        <taxon>Eukaryota</taxon>
        <taxon>Fungi</taxon>
        <taxon>Dikarya</taxon>
        <taxon>Ascomycota</taxon>
        <taxon>Pezizomycotina</taxon>
        <taxon>Eurotiomycetes</taxon>
        <taxon>Eurotiomycetidae</taxon>
        <taxon>Onygenales</taxon>
        <taxon>Onygenaceae</taxon>
        <taxon>Uncinocarpus</taxon>
    </lineage>
</organism>
<keyword evidence="6" id="KW-0378">Hydrolase</keyword>
<comment type="subunit">
    <text evidence="3">Monomer.</text>
</comment>
<evidence type="ECO:0000313" key="9">
    <source>
        <dbReference type="Proteomes" id="UP000002058"/>
    </source>
</evidence>
<dbReference type="GO" id="GO:0051539">
    <property type="term" value="F:4 iron, 4 sulfur cluster binding"/>
    <property type="evidence" value="ECO:0007669"/>
    <property type="project" value="UniProtKB-KW"/>
</dbReference>
<dbReference type="GO" id="GO:0005634">
    <property type="term" value="C:nucleus"/>
    <property type="evidence" value="ECO:0007669"/>
    <property type="project" value="TreeGrafter"/>
</dbReference>
<keyword evidence="6" id="KW-0269">Exonuclease</keyword>
<evidence type="ECO:0000256" key="1">
    <source>
        <dbReference type="ARBA" id="ARBA00001966"/>
    </source>
</evidence>
<dbReference type="GO" id="GO:0036297">
    <property type="term" value="P:interstrand cross-link repair"/>
    <property type="evidence" value="ECO:0007669"/>
    <property type="project" value="TreeGrafter"/>
</dbReference>
<dbReference type="InParanoid" id="C4JYG5"/>
<evidence type="ECO:0000256" key="7">
    <source>
        <dbReference type="SAM" id="MobiDB-lite"/>
    </source>
</evidence>
<comment type="cofactor">
    <cofactor evidence="1">
        <name>[4Fe-4S] cluster</name>
        <dbReference type="ChEBI" id="CHEBI:49883"/>
    </cofactor>
</comment>
<keyword evidence="4" id="KW-0408">Iron</keyword>
<dbReference type="eggNOG" id="KOG4760">
    <property type="taxonomic scope" value="Eukaryota"/>
</dbReference>
<dbReference type="Proteomes" id="UP000002058">
    <property type="component" value="Unassembled WGS sequence"/>
</dbReference>
<comment type="similarity">
    <text evidence="2">Belongs to the EXO5 family.</text>
</comment>
<dbReference type="OMA" id="FRDECEW"/>
<evidence type="ECO:0000256" key="2">
    <source>
        <dbReference type="ARBA" id="ARBA00009797"/>
    </source>
</evidence>
<evidence type="ECO:0000256" key="4">
    <source>
        <dbReference type="ARBA" id="ARBA00022485"/>
    </source>
</evidence>